<dbReference type="InterPro" id="IPR055596">
    <property type="entry name" value="DUF7172"/>
</dbReference>
<name>A0A023ZXD9_9CAUD</name>
<dbReference type="Pfam" id="PF23787">
    <property type="entry name" value="DUF7172"/>
    <property type="match status" value="1"/>
</dbReference>
<proteinExistence type="predicted"/>
<feature type="domain" description="DUF7172" evidence="1">
    <location>
        <begin position="6"/>
        <end position="146"/>
    </location>
</feature>
<evidence type="ECO:0000313" key="3">
    <source>
        <dbReference type="Proteomes" id="UP000024436"/>
    </source>
</evidence>
<dbReference type="EMBL" id="KJ538723">
    <property type="protein sequence ID" value="AHY84307.1"/>
    <property type="molecule type" value="Genomic_DNA"/>
</dbReference>
<accession>A0A023ZXD9</accession>
<evidence type="ECO:0000313" key="2">
    <source>
        <dbReference type="EMBL" id="AHY84307.1"/>
    </source>
</evidence>
<gene>
    <name evidence="2" type="primary">38</name>
    <name evidence="2" type="ORF">PBI_KINGVEVEVE_38</name>
</gene>
<protein>
    <recommendedName>
        <fullName evidence="1">DUF7172 domain-containing protein</fullName>
    </recommendedName>
</protein>
<reference evidence="2 3" key="1">
    <citation type="submission" date="2014-03" db="EMBL/GenBank/DDBJ databases">
        <authorList>
            <person name="Barber N.R."/>
            <person name="Francolini R.D."/>
            <person name="Gray A.J."/>
            <person name="Hamilton K."/>
            <person name="Jung E."/>
            <person name="Killpatrick M.S."/>
            <person name="Le T.M."/>
            <person name="Lin R."/>
            <person name="Morris L.Y."/>
            <person name="O'Neil L.P."/>
            <person name="Pederson E.N."/>
            <person name="Sepehri B.F."/>
            <person name="Shaffer R.A."/>
            <person name="Sridharan P.S."/>
            <person name="Tseng L."/>
            <person name="Williams L.H."/>
            <person name="Cohen L.B."/>
            <person name="Ahrens K.J."/>
            <person name="Braun M.A."/>
            <person name="Jarvik J."/>
            <person name="Lopez A.J."/>
            <person name="Bradley K.W."/>
            <person name="Clarke D.Q."/>
            <person name="Lewis M.F."/>
            <person name="Barker L.P."/>
            <person name="Bailey C."/>
            <person name="Asai D.J."/>
            <person name="Garber M.L."/>
            <person name="Bowman C.A."/>
            <person name="Russell D.A."/>
            <person name="Pope W.H."/>
            <person name="Jacobs-Sera D."/>
            <person name="Hendrix R.W."/>
            <person name="Hatfull G.F."/>
        </authorList>
    </citation>
    <scope>NUCLEOTIDE SEQUENCE [LARGE SCALE GENOMIC DNA]</scope>
</reference>
<evidence type="ECO:0000259" key="1">
    <source>
        <dbReference type="Pfam" id="PF23787"/>
    </source>
</evidence>
<organism evidence="2 3">
    <name type="scientific">Mycobacterium phage KingVeVeVe</name>
    <dbReference type="NCBI Taxonomy" id="1471544"/>
    <lineage>
        <taxon>Viruses</taxon>
        <taxon>Duplodnaviria</taxon>
        <taxon>Heunggongvirae</taxon>
        <taxon>Uroviricota</taxon>
        <taxon>Caudoviricetes</taxon>
        <taxon>Bclasvirinae</taxon>
        <taxon>Pegunavirus</taxon>
        <taxon>Pegunavirus soto</taxon>
    </lineage>
</organism>
<sequence length="207" mass="21898">MTSPDCIDPDHFRVTADGGIEPQPWMQWRHVRSIGAAGRSGTYAVTGGGNKNVLIHGLQVSYTNDTPVPQAVYGKITRGGCRVALQARSRAYLQVASGYQKHASDPGKLEVSSRMGCGADIGRGGTLGIGTQFCVIEQRQGMVTIPLAPERAGWLTLGPGESITARVEVKFVSEFWENTNIDGGASGSTSGYDSGATQLDLFAVPVL</sequence>
<dbReference type="Proteomes" id="UP000024436">
    <property type="component" value="Segment"/>
</dbReference>